<comment type="pathway">
    <text evidence="10">Cell wall biogenesis; peptidoglycan biosynthesis.</text>
</comment>
<dbReference type="InterPro" id="IPR006009">
    <property type="entry name" value="GlcNAc_MurG"/>
</dbReference>
<dbReference type="InterPro" id="IPR007235">
    <property type="entry name" value="Glyco_trans_28_C"/>
</dbReference>
<evidence type="ECO:0000256" key="10">
    <source>
        <dbReference type="HAMAP-Rule" id="MF_00033"/>
    </source>
</evidence>
<reference evidence="13 14" key="1">
    <citation type="submission" date="2015-11" db="EMBL/GenBank/DDBJ databases">
        <title>Whole-Genome Sequence of Candidatus Oderbacter manganicum from the National Park Lower Oder Valley, Germany.</title>
        <authorList>
            <person name="Braun B."/>
            <person name="Liere K."/>
            <person name="Szewzyk U."/>
        </authorList>
    </citation>
    <scope>NUCLEOTIDE SEQUENCE [LARGE SCALE GENOMIC DNA]</scope>
    <source>
        <strain evidence="13 14">OTSz_A_272</strain>
    </source>
</reference>
<dbReference type="Pfam" id="PF04101">
    <property type="entry name" value="Glyco_tran_28_C"/>
    <property type="match status" value="1"/>
</dbReference>
<comment type="function">
    <text evidence="10">Cell wall formation. Catalyzes the transfer of a GlcNAc subunit on undecaprenyl-pyrophosphoryl-MurNAc-pentapeptide (lipid intermediate I) to form undecaprenyl-pyrophosphoryl-MurNAc-(pentapeptide)GlcNAc (lipid intermediate II).</text>
</comment>
<evidence type="ECO:0000256" key="4">
    <source>
        <dbReference type="ARBA" id="ARBA00022679"/>
    </source>
</evidence>
<dbReference type="GO" id="GO:0051991">
    <property type="term" value="F:UDP-N-acetyl-D-glucosamine:N-acetylmuramoyl-L-alanyl-D-glutamyl-meso-2,6-diaminopimelyl-D-alanyl-D-alanine-diphosphoundecaprenol 4-beta-N-acetylglucosaminlytransferase activity"/>
    <property type="evidence" value="ECO:0007669"/>
    <property type="project" value="RHEA"/>
</dbReference>
<keyword evidence="4 10" id="KW-0808">Transferase</keyword>
<dbReference type="AlphaFoldDB" id="A0A1B1AKX4"/>
<evidence type="ECO:0000256" key="9">
    <source>
        <dbReference type="ARBA" id="ARBA00023316"/>
    </source>
</evidence>
<evidence type="ECO:0000256" key="3">
    <source>
        <dbReference type="ARBA" id="ARBA00022676"/>
    </source>
</evidence>
<keyword evidence="3 10" id="KW-0328">Glycosyltransferase</keyword>
<protein>
    <recommendedName>
        <fullName evidence="10">UDP-N-acetylglucosamine--N-acetylmuramyl-(pentapeptide) pyrophosphoryl-undecaprenol N-acetylglucosamine transferase</fullName>
        <ecNumber evidence="10">2.4.1.227</ecNumber>
    </recommendedName>
    <alternativeName>
        <fullName evidence="10">Undecaprenyl-PP-MurNAc-pentapeptide-UDPGlcNAc GlcNAc transferase</fullName>
    </alternativeName>
</protein>
<comment type="subcellular location">
    <subcellularLocation>
        <location evidence="10">Cell membrane</location>
        <topology evidence="10">Peripheral membrane protein</topology>
        <orientation evidence="10">Cytoplasmic side</orientation>
    </subcellularLocation>
</comment>
<dbReference type="HAMAP" id="MF_00033">
    <property type="entry name" value="MurG"/>
    <property type="match status" value="1"/>
</dbReference>
<dbReference type="EMBL" id="CP013244">
    <property type="protein sequence ID" value="ANP47203.1"/>
    <property type="molecule type" value="Genomic_DNA"/>
</dbReference>
<dbReference type="SUPFAM" id="SSF53756">
    <property type="entry name" value="UDP-Glycosyltransferase/glycogen phosphorylase"/>
    <property type="match status" value="1"/>
</dbReference>
<dbReference type="RefSeq" id="WP_066773007.1">
    <property type="nucleotide sequence ID" value="NZ_CP013244.1"/>
</dbReference>
<organism evidence="13 14">
    <name type="scientific">Candidatus Viadribacter manganicus</name>
    <dbReference type="NCBI Taxonomy" id="1759059"/>
    <lineage>
        <taxon>Bacteria</taxon>
        <taxon>Pseudomonadati</taxon>
        <taxon>Pseudomonadota</taxon>
        <taxon>Alphaproteobacteria</taxon>
        <taxon>Hyphomonadales</taxon>
        <taxon>Hyphomonadaceae</taxon>
        <taxon>Candidatus Viadribacter</taxon>
    </lineage>
</organism>
<keyword evidence="6 10" id="KW-0573">Peptidoglycan synthesis</keyword>
<evidence type="ECO:0000259" key="12">
    <source>
        <dbReference type="Pfam" id="PF04101"/>
    </source>
</evidence>
<dbReference type="NCBIfam" id="TIGR01133">
    <property type="entry name" value="murG"/>
    <property type="match status" value="1"/>
</dbReference>
<comment type="catalytic activity">
    <reaction evidence="10">
        <text>di-trans,octa-cis-undecaprenyl diphospho-N-acetyl-alpha-D-muramoyl-L-alanyl-D-glutamyl-meso-2,6-diaminopimeloyl-D-alanyl-D-alanine + UDP-N-acetyl-alpha-D-glucosamine = di-trans,octa-cis-undecaprenyl diphospho-[N-acetyl-alpha-D-glucosaminyl-(1-&gt;4)]-N-acetyl-alpha-D-muramoyl-L-alanyl-D-glutamyl-meso-2,6-diaminopimeloyl-D-alanyl-D-alanine + UDP + H(+)</text>
        <dbReference type="Rhea" id="RHEA:31227"/>
        <dbReference type="ChEBI" id="CHEBI:15378"/>
        <dbReference type="ChEBI" id="CHEBI:57705"/>
        <dbReference type="ChEBI" id="CHEBI:58223"/>
        <dbReference type="ChEBI" id="CHEBI:61387"/>
        <dbReference type="ChEBI" id="CHEBI:61388"/>
        <dbReference type="EC" id="2.4.1.227"/>
    </reaction>
</comment>
<dbReference type="PANTHER" id="PTHR21015">
    <property type="entry name" value="UDP-N-ACETYLGLUCOSAMINE--N-ACETYLMURAMYL-(PENTAPEPTIDE) PYROPHOSPHORYL-UNDECAPRENOL N-ACETYLGLUCOSAMINE TRANSFERASE 1"/>
    <property type="match status" value="1"/>
</dbReference>
<gene>
    <name evidence="10" type="primary">murG</name>
    <name evidence="13" type="ORF">ATE48_15395</name>
</gene>
<feature type="binding site" evidence="10">
    <location>
        <position position="295"/>
    </location>
    <ligand>
        <name>UDP-N-acetyl-alpha-D-glucosamine</name>
        <dbReference type="ChEBI" id="CHEBI:57705"/>
    </ligand>
</feature>
<evidence type="ECO:0000313" key="13">
    <source>
        <dbReference type="EMBL" id="ANP47203.1"/>
    </source>
</evidence>
<dbReference type="InterPro" id="IPR004276">
    <property type="entry name" value="GlycoTrans_28_N"/>
</dbReference>
<evidence type="ECO:0000313" key="14">
    <source>
        <dbReference type="Proteomes" id="UP000092498"/>
    </source>
</evidence>
<feature type="domain" description="Glycosyl transferase family 28 C-terminal" evidence="12">
    <location>
        <begin position="188"/>
        <end position="353"/>
    </location>
</feature>
<name>A0A1B1AKX4_9PROT</name>
<feature type="domain" description="Glycosyltransferase family 28 N-terminal" evidence="11">
    <location>
        <begin position="6"/>
        <end position="137"/>
    </location>
</feature>
<dbReference type="GO" id="GO:0008360">
    <property type="term" value="P:regulation of cell shape"/>
    <property type="evidence" value="ECO:0007669"/>
    <property type="project" value="UniProtKB-KW"/>
</dbReference>
<accession>A0A1B1AKX4</accession>
<feature type="binding site" evidence="10">
    <location>
        <position position="194"/>
    </location>
    <ligand>
        <name>UDP-N-acetyl-alpha-D-glucosamine</name>
        <dbReference type="ChEBI" id="CHEBI:57705"/>
    </ligand>
</feature>
<keyword evidence="9 10" id="KW-0961">Cell wall biogenesis/degradation</keyword>
<dbReference type="Pfam" id="PF03033">
    <property type="entry name" value="Glyco_transf_28"/>
    <property type="match status" value="1"/>
</dbReference>
<dbReference type="KEGG" id="cbot:ATE48_15395"/>
<evidence type="ECO:0000256" key="1">
    <source>
        <dbReference type="ARBA" id="ARBA00022475"/>
    </source>
</evidence>
<dbReference type="Proteomes" id="UP000092498">
    <property type="component" value="Chromosome"/>
</dbReference>
<evidence type="ECO:0000256" key="2">
    <source>
        <dbReference type="ARBA" id="ARBA00022618"/>
    </source>
</evidence>
<keyword evidence="7 10" id="KW-0472">Membrane</keyword>
<dbReference type="STRING" id="1759059.ATE48_15395"/>
<dbReference type="GO" id="GO:0005886">
    <property type="term" value="C:plasma membrane"/>
    <property type="evidence" value="ECO:0007669"/>
    <property type="project" value="UniProtKB-SubCell"/>
</dbReference>
<keyword evidence="8 10" id="KW-0131">Cell cycle</keyword>
<dbReference type="PANTHER" id="PTHR21015:SF22">
    <property type="entry name" value="GLYCOSYLTRANSFERASE"/>
    <property type="match status" value="1"/>
</dbReference>
<evidence type="ECO:0000256" key="6">
    <source>
        <dbReference type="ARBA" id="ARBA00022984"/>
    </source>
</evidence>
<feature type="binding site" evidence="10">
    <location>
        <begin position="13"/>
        <end position="15"/>
    </location>
    <ligand>
        <name>UDP-N-acetyl-alpha-D-glucosamine</name>
        <dbReference type="ChEBI" id="CHEBI:57705"/>
    </ligand>
</feature>
<evidence type="ECO:0000256" key="8">
    <source>
        <dbReference type="ARBA" id="ARBA00023306"/>
    </source>
</evidence>
<dbReference type="FunCoup" id="A0A1B1AKX4">
    <property type="interactions" value="291"/>
</dbReference>
<dbReference type="GO" id="GO:0051301">
    <property type="term" value="P:cell division"/>
    <property type="evidence" value="ECO:0007669"/>
    <property type="project" value="UniProtKB-KW"/>
</dbReference>
<keyword evidence="1 10" id="KW-1003">Cell membrane</keyword>
<evidence type="ECO:0000256" key="5">
    <source>
        <dbReference type="ARBA" id="ARBA00022960"/>
    </source>
</evidence>
<evidence type="ECO:0000256" key="7">
    <source>
        <dbReference type="ARBA" id="ARBA00023136"/>
    </source>
</evidence>
<proteinExistence type="inferred from homology"/>
<dbReference type="GO" id="GO:0009252">
    <property type="term" value="P:peptidoglycan biosynthetic process"/>
    <property type="evidence" value="ECO:0007669"/>
    <property type="project" value="UniProtKB-UniRule"/>
</dbReference>
<comment type="similarity">
    <text evidence="10">Belongs to the glycosyltransferase 28 family. MurG subfamily.</text>
</comment>
<sequence length="363" mass="38182">MTKKVVVIAAGGTGGHLFPAAAFAEEMFRRGWRVVLMTDARGRRYAEGFPAERIEDVSAASISANPITAIPAAFKIWKGINEAKARFKTLPPALVAGFGGYPSFPALMAARAHKVPILIHEQNSVLGRVNRSMAASASIIACGFERLDRLPGDAAPRKHVVGNPVRLPILAVRERPYPEAPAGGRLKLLIIGGSQGARVFGEVIPSAISLLAPALRARLDVVHQVREEQVEDVKKTYQAASVSAEVAPFFKDMGQRLGAAHLVISRAGASSVTELQVAGRPAILVPFAAAADDHQTANAEGLTAVGAADLFTEREFNAGALAALLERRLADPHGLAVCAAAARAAAKPEAAKTLADLAERISL</sequence>
<dbReference type="InParanoid" id="A0A1B1AKX4"/>
<dbReference type="EC" id="2.4.1.227" evidence="10"/>
<keyword evidence="5 10" id="KW-0133">Cell shape</keyword>
<dbReference type="OrthoDB" id="9808936at2"/>
<comment type="caution">
    <text evidence="10">Lacks conserved residue(s) required for the propagation of feature annotation.</text>
</comment>
<dbReference type="CDD" id="cd03785">
    <property type="entry name" value="GT28_MurG"/>
    <property type="match status" value="1"/>
</dbReference>
<dbReference type="GO" id="GO:0050511">
    <property type="term" value="F:undecaprenyldiphospho-muramoylpentapeptide beta-N-acetylglucosaminyltransferase activity"/>
    <property type="evidence" value="ECO:0007669"/>
    <property type="project" value="UniProtKB-UniRule"/>
</dbReference>
<keyword evidence="14" id="KW-1185">Reference proteome</keyword>
<dbReference type="Gene3D" id="3.40.50.2000">
    <property type="entry name" value="Glycogen Phosphorylase B"/>
    <property type="match status" value="2"/>
</dbReference>
<evidence type="ECO:0000259" key="11">
    <source>
        <dbReference type="Pfam" id="PF03033"/>
    </source>
</evidence>
<feature type="binding site" evidence="10">
    <location>
        <position position="166"/>
    </location>
    <ligand>
        <name>UDP-N-acetyl-alpha-D-glucosamine</name>
        <dbReference type="ChEBI" id="CHEBI:57705"/>
    </ligand>
</feature>
<feature type="binding site" evidence="10">
    <location>
        <position position="123"/>
    </location>
    <ligand>
        <name>UDP-N-acetyl-alpha-D-glucosamine</name>
        <dbReference type="ChEBI" id="CHEBI:57705"/>
    </ligand>
</feature>
<keyword evidence="2 10" id="KW-0132">Cell division</keyword>
<dbReference type="UniPathway" id="UPA00219"/>
<dbReference type="GO" id="GO:0005975">
    <property type="term" value="P:carbohydrate metabolic process"/>
    <property type="evidence" value="ECO:0007669"/>
    <property type="project" value="InterPro"/>
</dbReference>
<dbReference type="GO" id="GO:0071555">
    <property type="term" value="P:cell wall organization"/>
    <property type="evidence" value="ECO:0007669"/>
    <property type="project" value="UniProtKB-KW"/>
</dbReference>